<evidence type="ECO:0000256" key="15">
    <source>
        <dbReference type="ARBA" id="ARBA00050101"/>
    </source>
</evidence>
<evidence type="ECO:0000256" key="25">
    <source>
        <dbReference type="ARBA" id="ARBA00081925"/>
    </source>
</evidence>
<evidence type="ECO:0000256" key="11">
    <source>
        <dbReference type="ARBA" id="ARBA00023136"/>
    </source>
</evidence>
<keyword evidence="5" id="KW-0813">Transport</keyword>
<name>A0A834RBU5_SARSC</name>
<dbReference type="Proteomes" id="UP000070412">
    <property type="component" value="Unassembled WGS sequence"/>
</dbReference>
<evidence type="ECO:0000256" key="14">
    <source>
        <dbReference type="ARBA" id="ARBA00023329"/>
    </source>
</evidence>
<dbReference type="InterPro" id="IPR020846">
    <property type="entry name" value="MFS_dom"/>
</dbReference>
<comment type="function">
    <text evidence="21">Receptor for CM101, a polysaccharide produced by group B Streptococcus with antipathoangiogenic properties.</text>
</comment>
<feature type="transmembrane region" description="Helical" evidence="26">
    <location>
        <begin position="319"/>
        <end position="337"/>
    </location>
</feature>
<keyword evidence="11 26" id="KW-0472">Membrane</keyword>
<reference evidence="28" key="2">
    <citation type="submission" date="2020-01" db="EMBL/GenBank/DDBJ databases">
        <authorList>
            <person name="Korhonen P.K.K."/>
            <person name="Guangxu M.G."/>
            <person name="Wang T.W."/>
            <person name="Stroehlein A.J.S."/>
            <person name="Young N.D."/>
            <person name="Ang C.-S.A."/>
            <person name="Fernando D.W.F."/>
            <person name="Lu H.L."/>
            <person name="Taylor S.T."/>
            <person name="Ehtesham M.E.M."/>
            <person name="Najaraj S.H.N."/>
            <person name="Harsha G.H.G."/>
            <person name="Madugundu A.M."/>
            <person name="Renuse S.R."/>
            <person name="Holt D.H."/>
            <person name="Pandey A.P."/>
            <person name="Papenfuss A.P."/>
            <person name="Gasser R.B.G."/>
            <person name="Fischer K.F."/>
        </authorList>
    </citation>
    <scope>NUCLEOTIDE SEQUENCE</scope>
    <source>
        <strain evidence="28">SSS_KF_BRIS2020</strain>
    </source>
</reference>
<dbReference type="CDD" id="cd17318">
    <property type="entry name" value="MFS_SLC17"/>
    <property type="match status" value="1"/>
</dbReference>
<accession>A0A834RBU5</accession>
<dbReference type="InterPro" id="IPR050382">
    <property type="entry name" value="MFS_Na/Anion_cotransporter"/>
</dbReference>
<evidence type="ECO:0000256" key="21">
    <source>
        <dbReference type="ARBA" id="ARBA00056891"/>
    </source>
</evidence>
<keyword evidence="14" id="KW-0968">Cytoplasmic vesicle</keyword>
<comment type="catalytic activity">
    <reaction evidence="17">
        <text>N-acetylneuraminate(in) + H(+)(in) = N-acetylneuraminate(out) + H(+)(out)</text>
        <dbReference type="Rhea" id="RHEA:28987"/>
        <dbReference type="ChEBI" id="CHEBI:15378"/>
        <dbReference type="ChEBI" id="CHEBI:35418"/>
    </reaction>
    <physiologicalReaction direction="right-to-left" evidence="17">
        <dbReference type="Rhea" id="RHEA:28989"/>
    </physiologicalReaction>
</comment>
<evidence type="ECO:0000256" key="5">
    <source>
        <dbReference type="ARBA" id="ARBA00022448"/>
    </source>
</evidence>
<evidence type="ECO:0000256" key="18">
    <source>
        <dbReference type="ARBA" id="ARBA00051403"/>
    </source>
</evidence>
<keyword evidence="6" id="KW-1003">Cell membrane</keyword>
<keyword evidence="10" id="KW-0770">Synapse</keyword>
<dbReference type="OrthoDB" id="2985014at2759"/>
<evidence type="ECO:0000256" key="20">
    <source>
        <dbReference type="ARBA" id="ARBA00051612"/>
    </source>
</evidence>
<evidence type="ECO:0000256" key="26">
    <source>
        <dbReference type="SAM" id="Phobius"/>
    </source>
</evidence>
<evidence type="ECO:0000256" key="1">
    <source>
        <dbReference type="ARBA" id="ARBA00004432"/>
    </source>
</evidence>
<evidence type="ECO:0000256" key="2">
    <source>
        <dbReference type="ARBA" id="ARBA00004554"/>
    </source>
</evidence>
<keyword evidence="7 26" id="KW-0812">Transmembrane</keyword>
<dbReference type="GO" id="GO:0046942">
    <property type="term" value="P:carboxylic acid transport"/>
    <property type="evidence" value="ECO:0007669"/>
    <property type="project" value="UniProtKB-ARBA"/>
</dbReference>
<evidence type="ECO:0000256" key="10">
    <source>
        <dbReference type="ARBA" id="ARBA00023018"/>
    </source>
</evidence>
<dbReference type="EMBL" id="WVUK01000055">
    <property type="protein sequence ID" value="KAF7493669.1"/>
    <property type="molecule type" value="Genomic_DNA"/>
</dbReference>
<feature type="transmembrane region" description="Helical" evidence="26">
    <location>
        <begin position="174"/>
        <end position="196"/>
    </location>
</feature>
<comment type="catalytic activity">
    <reaction evidence="19">
        <text>L-glutamate(out) = L-glutamate(in)</text>
        <dbReference type="Rhea" id="RHEA:66336"/>
        <dbReference type="ChEBI" id="CHEBI:29985"/>
    </reaction>
    <physiologicalReaction direction="left-to-right" evidence="19">
        <dbReference type="Rhea" id="RHEA:66337"/>
    </physiologicalReaction>
</comment>
<comment type="catalytic activity">
    <reaction evidence="20">
        <text>D-glucuronate(out) + H(+)(out) = D-glucuronate(in) + H(+)(in)</text>
        <dbReference type="Rhea" id="RHEA:72591"/>
        <dbReference type="ChEBI" id="CHEBI:15378"/>
        <dbReference type="ChEBI" id="CHEBI:58720"/>
    </reaction>
    <physiologicalReaction direction="left-to-right" evidence="20">
        <dbReference type="Rhea" id="RHEA:72592"/>
    </physiologicalReaction>
</comment>
<evidence type="ECO:0000313" key="30">
    <source>
        <dbReference type="Proteomes" id="UP000070412"/>
    </source>
</evidence>
<feature type="transmembrane region" description="Helical" evidence="26">
    <location>
        <begin position="208"/>
        <end position="230"/>
    </location>
</feature>
<dbReference type="FunFam" id="1.20.1250.20:FF:000067">
    <property type="entry name" value="sialin isoform X2"/>
    <property type="match status" value="1"/>
</dbReference>
<feature type="transmembrane region" description="Helical" evidence="26">
    <location>
        <begin position="349"/>
        <end position="367"/>
    </location>
</feature>
<evidence type="ECO:0000256" key="12">
    <source>
        <dbReference type="ARBA" id="ARBA00023180"/>
    </source>
</evidence>
<dbReference type="Gene3D" id="1.20.1250.20">
    <property type="entry name" value="MFS general substrate transporter like domains"/>
    <property type="match status" value="2"/>
</dbReference>
<feature type="transmembrane region" description="Helical" evidence="26">
    <location>
        <begin position="373"/>
        <end position="395"/>
    </location>
</feature>
<evidence type="ECO:0000256" key="16">
    <source>
        <dbReference type="ARBA" id="ARBA00050554"/>
    </source>
</evidence>
<reference evidence="30" key="1">
    <citation type="journal article" date="2020" name="PLoS Negl. Trop. Dis.">
        <title>High-quality nuclear genome for Sarcoptes scabiei-A critical resource for a neglected parasite.</title>
        <authorList>
            <person name="Korhonen P.K."/>
            <person name="Gasser R.B."/>
            <person name="Ma G."/>
            <person name="Wang T."/>
            <person name="Stroehlein A.J."/>
            <person name="Young N.D."/>
            <person name="Ang C.S."/>
            <person name="Fernando D.D."/>
            <person name="Lu H.C."/>
            <person name="Taylor S."/>
            <person name="Reynolds S.L."/>
            <person name="Mofiz E."/>
            <person name="Najaraj S.H."/>
            <person name="Gowda H."/>
            <person name="Madugundu A."/>
            <person name="Renuse S."/>
            <person name="Holt D."/>
            <person name="Pandey A."/>
            <person name="Papenfuss A.T."/>
            <person name="Fischer K."/>
        </authorList>
    </citation>
    <scope>NUCLEOTIDE SEQUENCE [LARGE SCALE GENOMIC DNA]</scope>
</reference>
<dbReference type="InterPro" id="IPR011701">
    <property type="entry name" value="MFS"/>
</dbReference>
<dbReference type="SUPFAM" id="SSF103473">
    <property type="entry name" value="MFS general substrate transporter"/>
    <property type="match status" value="1"/>
</dbReference>
<evidence type="ECO:0000256" key="17">
    <source>
        <dbReference type="ARBA" id="ARBA00050625"/>
    </source>
</evidence>
<dbReference type="PROSITE" id="PS50850">
    <property type="entry name" value="MFS"/>
    <property type="match status" value="1"/>
</dbReference>
<evidence type="ECO:0000256" key="7">
    <source>
        <dbReference type="ARBA" id="ARBA00022692"/>
    </source>
</evidence>
<keyword evidence="30" id="KW-1185">Reference proteome</keyword>
<dbReference type="GO" id="GO:0030672">
    <property type="term" value="C:synaptic vesicle membrane"/>
    <property type="evidence" value="ECO:0007669"/>
    <property type="project" value="UniProtKB-SubCell"/>
</dbReference>
<dbReference type="PANTHER" id="PTHR11662:SF399">
    <property type="entry name" value="FI19708P1-RELATED"/>
    <property type="match status" value="1"/>
</dbReference>
<keyword evidence="12" id="KW-0325">Glycoprotein</keyword>
<evidence type="ECO:0000256" key="13">
    <source>
        <dbReference type="ARBA" id="ARBA00023228"/>
    </source>
</evidence>
<dbReference type="OMA" id="PYFFLRN"/>
<feature type="transmembrane region" description="Helical" evidence="26">
    <location>
        <begin position="407"/>
        <end position="429"/>
    </location>
</feature>
<sequence length="493" mass="55889">MAGYFFASKRFILIVMAFFGYNILYMLRVNLSVAIVSMVIDANSDFDSETNSTPPESLNLISRISRGNLYDKTLDQFYWNEQIQASVLSSFFVGYVLTQIPGGRLADSFGSKWFFGSGILFTSLLTLISPWAARTHYWLFIGCRVLEGFFEGISFPCMHSMLAKWIPIFERSRVATFIYSGQQIGTVITMPITALLCDKSSSFTVVSGWPVVFYLFGFIGLIWSLIWFVFIHESPEMHPSISHEELELILENRNYNSAQKKPKLPLKNILTSIPVWALVFTHFGQNWGFYTFLTQTPRYFQNVLRFDIKKNGLYSSLPYLSQALIGWLAGYLSDLFYRKRWARLQTLRKACNTIGFIGPAICLLLLTRLGPDNSIWCVILFTVALGINGSVLAGFQVTHVDMSPTFASSLLGLTNCIANFAGILAPYFVGEILTRTETSTLLEPQSKNLIGWIYVFYIAISIYLIAAIIFLVLGSNQQQKWDRLMQTKTISET</sequence>
<keyword evidence="8" id="KW-0769">Symport</keyword>
<evidence type="ECO:0000313" key="29">
    <source>
        <dbReference type="EnsemblMetazoa" id="KAF7493669.1"/>
    </source>
</evidence>
<organism evidence="28">
    <name type="scientific">Sarcoptes scabiei</name>
    <name type="common">Itch mite</name>
    <name type="synonym">Acarus scabiei</name>
    <dbReference type="NCBI Taxonomy" id="52283"/>
    <lineage>
        <taxon>Eukaryota</taxon>
        <taxon>Metazoa</taxon>
        <taxon>Ecdysozoa</taxon>
        <taxon>Arthropoda</taxon>
        <taxon>Chelicerata</taxon>
        <taxon>Arachnida</taxon>
        <taxon>Acari</taxon>
        <taxon>Acariformes</taxon>
        <taxon>Sarcoptiformes</taxon>
        <taxon>Astigmata</taxon>
        <taxon>Psoroptidia</taxon>
        <taxon>Sarcoptoidea</taxon>
        <taxon>Sarcoptidae</taxon>
        <taxon>Sarcoptinae</taxon>
        <taxon>Sarcoptes</taxon>
    </lineage>
</organism>
<keyword evidence="9 26" id="KW-1133">Transmembrane helix</keyword>
<comment type="subcellular location">
    <subcellularLocation>
        <location evidence="2">Basolateral cell membrane</location>
        <topology evidence="2">Multi-pass membrane protein</topology>
    </subcellularLocation>
    <subcellularLocation>
        <location evidence="3">Cytoplasmic vesicle</location>
        <location evidence="3">Secretory vesicle membrane</location>
        <topology evidence="3">Multi-pass membrane protein</topology>
    </subcellularLocation>
    <subcellularLocation>
        <location evidence="1">Cytoplasmic vesicle</location>
        <location evidence="1">Secretory vesicle</location>
        <location evidence="1">Synaptic vesicle membrane</location>
    </subcellularLocation>
    <subcellularLocation>
        <location evidence="4">Lysosome membrane</location>
    </subcellularLocation>
</comment>
<proteinExistence type="predicted"/>
<feature type="transmembrane region" description="Helical" evidence="26">
    <location>
        <begin position="449"/>
        <end position="473"/>
    </location>
</feature>
<evidence type="ECO:0000256" key="9">
    <source>
        <dbReference type="ARBA" id="ARBA00022989"/>
    </source>
</evidence>
<feature type="transmembrane region" description="Helical" evidence="26">
    <location>
        <begin position="269"/>
        <end position="290"/>
    </location>
</feature>
<dbReference type="FunFam" id="1.20.1250.20:FF:000003">
    <property type="entry name" value="Solute carrier family 17 member 3"/>
    <property type="match status" value="1"/>
</dbReference>
<evidence type="ECO:0000256" key="24">
    <source>
        <dbReference type="ARBA" id="ARBA00081195"/>
    </source>
</evidence>
<dbReference type="InterPro" id="IPR036259">
    <property type="entry name" value="MFS_trans_sf"/>
</dbReference>
<dbReference type="GO" id="GO:0015293">
    <property type="term" value="F:symporter activity"/>
    <property type="evidence" value="ECO:0007669"/>
    <property type="project" value="UniProtKB-KW"/>
</dbReference>
<dbReference type="GO" id="GO:0016323">
    <property type="term" value="C:basolateral plasma membrane"/>
    <property type="evidence" value="ECO:0007669"/>
    <property type="project" value="UniProtKB-SubCell"/>
</dbReference>
<dbReference type="AlphaFoldDB" id="A0A834RBU5"/>
<keyword evidence="13" id="KW-0458">Lysosome</keyword>
<dbReference type="GO" id="GO:0006820">
    <property type="term" value="P:monoatomic anion transport"/>
    <property type="evidence" value="ECO:0007669"/>
    <property type="project" value="TreeGrafter"/>
</dbReference>
<gene>
    <name evidence="28" type="primary">SSS_514g</name>
    <name evidence="28" type="ORF">SSS_514</name>
</gene>
<evidence type="ECO:0000256" key="19">
    <source>
        <dbReference type="ARBA" id="ARBA00051447"/>
    </source>
</evidence>
<evidence type="ECO:0000256" key="3">
    <source>
        <dbReference type="ARBA" id="ARBA00004638"/>
    </source>
</evidence>
<dbReference type="PANTHER" id="PTHR11662">
    <property type="entry name" value="SOLUTE CARRIER FAMILY 17"/>
    <property type="match status" value="1"/>
</dbReference>
<comment type="catalytic activity">
    <reaction evidence="16">
        <text>L-aspartate(out) = L-aspartate(in)</text>
        <dbReference type="Rhea" id="RHEA:66332"/>
        <dbReference type="ChEBI" id="CHEBI:29991"/>
    </reaction>
    <physiologicalReaction direction="left-to-right" evidence="16">
        <dbReference type="Rhea" id="RHEA:66333"/>
    </physiologicalReaction>
</comment>
<protein>
    <recommendedName>
        <fullName evidence="22">Sialin</fullName>
    </recommendedName>
    <alternativeName>
        <fullName evidence="25">H(+)/nitrate cotransporter</fullName>
    </alternativeName>
    <alternativeName>
        <fullName evidence="23">H(+)/sialic acid cotransporter</fullName>
    </alternativeName>
    <alternativeName>
        <fullName evidence="24">Vesicular excitatory amino acid transporter</fullName>
    </alternativeName>
</protein>
<evidence type="ECO:0000256" key="8">
    <source>
        <dbReference type="ARBA" id="ARBA00022847"/>
    </source>
</evidence>
<evidence type="ECO:0000313" key="28">
    <source>
        <dbReference type="EMBL" id="KAF7493669.1"/>
    </source>
</evidence>
<evidence type="ECO:0000256" key="4">
    <source>
        <dbReference type="ARBA" id="ARBA00004656"/>
    </source>
</evidence>
<evidence type="ECO:0000256" key="22">
    <source>
        <dbReference type="ARBA" id="ARBA00069713"/>
    </source>
</evidence>
<evidence type="ECO:0000259" key="27">
    <source>
        <dbReference type="PROSITE" id="PS50850"/>
    </source>
</evidence>
<reference evidence="29" key="3">
    <citation type="submission" date="2022-06" db="UniProtKB">
        <authorList>
            <consortium name="EnsemblMetazoa"/>
        </authorList>
    </citation>
    <scope>IDENTIFICATION</scope>
</reference>
<feature type="transmembrane region" description="Helical" evidence="26">
    <location>
        <begin position="113"/>
        <end position="132"/>
    </location>
</feature>
<evidence type="ECO:0000256" key="23">
    <source>
        <dbReference type="ARBA" id="ARBA00080244"/>
    </source>
</evidence>
<evidence type="ECO:0000256" key="6">
    <source>
        <dbReference type="ARBA" id="ARBA00022475"/>
    </source>
</evidence>
<feature type="domain" description="Major facilitator superfamily (MFS) profile" evidence="27">
    <location>
        <begin position="13"/>
        <end position="478"/>
    </location>
</feature>
<dbReference type="GO" id="GO:0005765">
    <property type="term" value="C:lysosomal membrane"/>
    <property type="evidence" value="ECO:0007669"/>
    <property type="project" value="UniProtKB-SubCell"/>
</dbReference>
<comment type="catalytic activity">
    <reaction evidence="18">
        <text>N-acetyl-L-aspartyl-L-glutamate(out) = N-acetyl-L-aspartyl-L-glutamate(in)</text>
        <dbReference type="Rhea" id="RHEA:72599"/>
        <dbReference type="ChEBI" id="CHEBI:76931"/>
    </reaction>
    <physiologicalReaction direction="left-to-right" evidence="18">
        <dbReference type="Rhea" id="RHEA:72600"/>
    </physiologicalReaction>
</comment>
<comment type="catalytic activity">
    <reaction evidence="15">
        <text>2 nitrate(out) + H(+)(out) = 2 nitrate(in) + H(+)(in)</text>
        <dbReference type="Rhea" id="RHEA:71539"/>
        <dbReference type="ChEBI" id="CHEBI:15378"/>
        <dbReference type="ChEBI" id="CHEBI:17632"/>
    </reaction>
    <physiologicalReaction direction="left-to-right" evidence="15">
        <dbReference type="Rhea" id="RHEA:71540"/>
    </physiologicalReaction>
</comment>
<dbReference type="Pfam" id="PF07690">
    <property type="entry name" value="MFS_1"/>
    <property type="match status" value="1"/>
</dbReference>
<dbReference type="EnsemblMetazoa" id="SSS_514s_mrna">
    <property type="protein sequence ID" value="KAF7493669.1"/>
    <property type="gene ID" value="SSS_514"/>
</dbReference>
<feature type="transmembrane region" description="Helical" evidence="26">
    <location>
        <begin position="12"/>
        <end position="40"/>
    </location>
</feature>